<dbReference type="AlphaFoldDB" id="A0A0L6JXY9"/>
<feature type="chain" id="PRO_5039124627" description="Lipoprotein" evidence="1">
    <location>
        <begin position="23"/>
        <end position="43"/>
    </location>
</feature>
<evidence type="ECO:0000313" key="2">
    <source>
        <dbReference type="EMBL" id="KNY30317.1"/>
    </source>
</evidence>
<gene>
    <name evidence="2" type="ORF">Bccel_5597</name>
</gene>
<comment type="caution">
    <text evidence="2">The sequence shown here is derived from an EMBL/GenBank/DDBJ whole genome shotgun (WGS) entry which is preliminary data.</text>
</comment>
<dbReference type="EMBL" id="LGTC01000001">
    <property type="protein sequence ID" value="KNY30317.1"/>
    <property type="molecule type" value="Genomic_DNA"/>
</dbReference>
<proteinExistence type="predicted"/>
<evidence type="ECO:0000313" key="3">
    <source>
        <dbReference type="Proteomes" id="UP000036923"/>
    </source>
</evidence>
<evidence type="ECO:0000256" key="1">
    <source>
        <dbReference type="SAM" id="SignalP"/>
    </source>
</evidence>
<protein>
    <recommendedName>
        <fullName evidence="4">Lipoprotein</fullName>
    </recommendedName>
</protein>
<feature type="signal peptide" evidence="1">
    <location>
        <begin position="1"/>
        <end position="22"/>
    </location>
</feature>
<dbReference type="STRING" id="398512.Bccel_5597"/>
<dbReference type="Proteomes" id="UP000036923">
    <property type="component" value="Unassembled WGS sequence"/>
</dbReference>
<name>A0A0L6JXY9_9FIRM</name>
<reference evidence="3" key="1">
    <citation type="submission" date="2015-07" db="EMBL/GenBank/DDBJ databases">
        <title>Near-Complete Genome Sequence of the Cellulolytic Bacterium Bacteroides (Pseudobacteroides) cellulosolvens ATCC 35603.</title>
        <authorList>
            <person name="Dassa B."/>
            <person name="Utturkar S.M."/>
            <person name="Klingeman D.M."/>
            <person name="Hurt R.A."/>
            <person name="Keller M."/>
            <person name="Xu J."/>
            <person name="Reddy Y.H.K."/>
            <person name="Borovok I."/>
            <person name="Grinberg I.R."/>
            <person name="Lamed R."/>
            <person name="Zhivin O."/>
            <person name="Bayer E.A."/>
            <person name="Brown S.D."/>
        </authorList>
    </citation>
    <scope>NUCLEOTIDE SEQUENCE [LARGE SCALE GENOMIC DNA]</scope>
    <source>
        <strain evidence="3">DSM 2933</strain>
    </source>
</reference>
<evidence type="ECO:0008006" key="4">
    <source>
        <dbReference type="Google" id="ProtNLM"/>
    </source>
</evidence>
<keyword evidence="3" id="KW-1185">Reference proteome</keyword>
<sequence length="43" mass="4916" precursor="true">MRKKLKLLLVFTLCITSLFCAGKNVYAGTMGSIPLCCYDYWCF</sequence>
<organism evidence="2 3">
    <name type="scientific">Pseudobacteroides cellulosolvens ATCC 35603 = DSM 2933</name>
    <dbReference type="NCBI Taxonomy" id="398512"/>
    <lineage>
        <taxon>Bacteria</taxon>
        <taxon>Bacillati</taxon>
        <taxon>Bacillota</taxon>
        <taxon>Clostridia</taxon>
        <taxon>Eubacteriales</taxon>
        <taxon>Oscillospiraceae</taxon>
        <taxon>Pseudobacteroides</taxon>
    </lineage>
</organism>
<accession>A0A0L6JXY9</accession>
<keyword evidence="1" id="KW-0732">Signal</keyword>